<dbReference type="EMBL" id="AMCV02000043">
    <property type="protein sequence ID" value="TDZ15198.1"/>
    <property type="molecule type" value="Genomic_DNA"/>
</dbReference>
<dbReference type="AlphaFoldDB" id="A0A484FB87"/>
<protein>
    <submittedName>
        <fullName evidence="1">Uncharacterized protein</fullName>
    </submittedName>
</protein>
<name>A0A484FB87_COLOR</name>
<reference evidence="2" key="1">
    <citation type="journal article" date="2013" name="New Phytol.">
        <title>Comparative genomic and transcriptomic analyses reveal the hemibiotrophic stage shift of Colletotrichum fungi.</title>
        <authorList>
            <person name="Gan P."/>
            <person name="Ikeda K."/>
            <person name="Irieda H."/>
            <person name="Narusaka M."/>
            <person name="O'Connell R.J."/>
            <person name="Narusaka Y."/>
            <person name="Takano Y."/>
            <person name="Kubo Y."/>
            <person name="Shirasu K."/>
        </authorList>
    </citation>
    <scope>NUCLEOTIDE SEQUENCE [LARGE SCALE GENOMIC DNA]</scope>
    <source>
        <strain evidence="2">104-T / ATCC 96160 / CBS 514.97 / LARS 414 / MAFF 240422</strain>
    </source>
</reference>
<keyword evidence="2" id="KW-1185">Reference proteome</keyword>
<proteinExistence type="predicted"/>
<comment type="caution">
    <text evidence="1">The sequence shown here is derived from an EMBL/GenBank/DDBJ whole genome shotgun (WGS) entry which is preliminary data.</text>
</comment>
<evidence type="ECO:0000313" key="2">
    <source>
        <dbReference type="Proteomes" id="UP000014480"/>
    </source>
</evidence>
<sequence>MISIFRFATAMLGEVGMKGKYGLDCDIAANTGRYYPRRQLDIWLMISDKSTPMRGSVALGSAWVSNAADVKYRVVQTQAPDQRQTRLRRSHPVPVDCCINRCNVPKPSLDKGANCFAYTAALA</sequence>
<reference evidence="2" key="2">
    <citation type="journal article" date="2019" name="Mol. Plant Microbe Interact.">
        <title>Genome sequence resources for four phytopathogenic fungi from the Colletotrichum orbiculare species complex.</title>
        <authorList>
            <person name="Gan P."/>
            <person name="Tsushima A."/>
            <person name="Narusaka M."/>
            <person name="Narusaka Y."/>
            <person name="Takano Y."/>
            <person name="Kubo Y."/>
            <person name="Shirasu K."/>
        </authorList>
    </citation>
    <scope>GENOME REANNOTATION</scope>
    <source>
        <strain evidence="2">104-T / ATCC 96160 / CBS 514.97 / LARS 414 / MAFF 240422</strain>
    </source>
</reference>
<dbReference type="Proteomes" id="UP000014480">
    <property type="component" value="Unassembled WGS sequence"/>
</dbReference>
<accession>A0A484FB87</accession>
<organism evidence="1 2">
    <name type="scientific">Colletotrichum orbiculare (strain 104-T / ATCC 96160 / CBS 514.97 / LARS 414 / MAFF 240422)</name>
    <name type="common">Cucumber anthracnose fungus</name>
    <name type="synonym">Colletotrichum lagenarium</name>
    <dbReference type="NCBI Taxonomy" id="1213857"/>
    <lineage>
        <taxon>Eukaryota</taxon>
        <taxon>Fungi</taxon>
        <taxon>Dikarya</taxon>
        <taxon>Ascomycota</taxon>
        <taxon>Pezizomycotina</taxon>
        <taxon>Sordariomycetes</taxon>
        <taxon>Hypocreomycetidae</taxon>
        <taxon>Glomerellales</taxon>
        <taxon>Glomerellaceae</taxon>
        <taxon>Colletotrichum</taxon>
        <taxon>Colletotrichum orbiculare species complex</taxon>
    </lineage>
</organism>
<gene>
    <name evidence="1" type="ORF">Cob_v011996</name>
</gene>
<evidence type="ECO:0000313" key="1">
    <source>
        <dbReference type="EMBL" id="TDZ15198.1"/>
    </source>
</evidence>